<gene>
    <name evidence="3" type="ORF">H6P81_002095</name>
</gene>
<reference evidence="3 4" key="1">
    <citation type="submission" date="2021-07" db="EMBL/GenBank/DDBJ databases">
        <title>The Aristolochia fimbriata genome: insights into angiosperm evolution, floral development and chemical biosynthesis.</title>
        <authorList>
            <person name="Jiao Y."/>
        </authorList>
    </citation>
    <scope>NUCLEOTIDE SEQUENCE [LARGE SCALE GENOMIC DNA]</scope>
    <source>
        <strain evidence="3">IBCAS-2021</strain>
        <tissue evidence="3">Leaf</tissue>
    </source>
</reference>
<feature type="compositionally biased region" description="Basic residues" evidence="1">
    <location>
        <begin position="174"/>
        <end position="188"/>
    </location>
</feature>
<evidence type="ECO:0000256" key="1">
    <source>
        <dbReference type="SAM" id="MobiDB-lite"/>
    </source>
</evidence>
<keyword evidence="2" id="KW-1133">Transmembrane helix</keyword>
<organism evidence="3 4">
    <name type="scientific">Aristolochia fimbriata</name>
    <name type="common">White veined hardy Dutchman's pipe vine</name>
    <dbReference type="NCBI Taxonomy" id="158543"/>
    <lineage>
        <taxon>Eukaryota</taxon>
        <taxon>Viridiplantae</taxon>
        <taxon>Streptophyta</taxon>
        <taxon>Embryophyta</taxon>
        <taxon>Tracheophyta</taxon>
        <taxon>Spermatophyta</taxon>
        <taxon>Magnoliopsida</taxon>
        <taxon>Magnoliidae</taxon>
        <taxon>Piperales</taxon>
        <taxon>Aristolochiaceae</taxon>
        <taxon>Aristolochia</taxon>
    </lineage>
</organism>
<comment type="caution">
    <text evidence="3">The sequence shown here is derived from an EMBL/GenBank/DDBJ whole genome shotgun (WGS) entry which is preliminary data.</text>
</comment>
<evidence type="ECO:0000256" key="2">
    <source>
        <dbReference type="SAM" id="Phobius"/>
    </source>
</evidence>
<feature type="transmembrane region" description="Helical" evidence="2">
    <location>
        <begin position="289"/>
        <end position="308"/>
    </location>
</feature>
<feature type="region of interest" description="Disordered" evidence="1">
    <location>
        <begin position="45"/>
        <end position="69"/>
    </location>
</feature>
<keyword evidence="2" id="KW-0812">Transmembrane</keyword>
<feature type="transmembrane region" description="Helical" evidence="2">
    <location>
        <begin position="266"/>
        <end position="283"/>
    </location>
</feature>
<dbReference type="EMBL" id="JAINDJ010000002">
    <property type="protein sequence ID" value="KAG9457587.1"/>
    <property type="molecule type" value="Genomic_DNA"/>
</dbReference>
<name>A0AAV7FC18_ARIFI</name>
<dbReference type="Proteomes" id="UP000825729">
    <property type="component" value="Unassembled WGS sequence"/>
</dbReference>
<evidence type="ECO:0000313" key="4">
    <source>
        <dbReference type="Proteomes" id="UP000825729"/>
    </source>
</evidence>
<keyword evidence="4" id="KW-1185">Reference proteome</keyword>
<sequence length="317" mass="34349">MSHFSGSQFPISCLCSGLIIYLRASLLPPALILFVFENSYGEPDEGVERGRDAGDARARDGFGEGGEPESGSVVGFPFAYAGGGGHAYCGRRRGSGQGDPDDSLLFRSQHAAGGVSGTGQVALRFSSQIFCGCEWDRMWVRLTLAANVDGGEGDDGKPGTGSPLPRPPRPGAPLHRHRRSRSGGAARRQRKLACELEENLSHLHQILQPGGGRHRCLSSGHVPLHGPRPPLRLQYPTQVSLLINGHDKDRPAYIGGVWKLLESLDYYARTFVFVCLSVLYIILTCELVILYPYGGLLSILLISIVVSLSNKIFYFSN</sequence>
<feature type="compositionally biased region" description="Basic and acidic residues" evidence="1">
    <location>
        <begin position="46"/>
        <end position="62"/>
    </location>
</feature>
<feature type="region of interest" description="Disordered" evidence="1">
    <location>
        <begin position="148"/>
        <end position="188"/>
    </location>
</feature>
<proteinExistence type="predicted"/>
<keyword evidence="2" id="KW-0472">Membrane</keyword>
<accession>A0AAV7FC18</accession>
<protein>
    <submittedName>
        <fullName evidence="3">Uncharacterized protein</fullName>
    </submittedName>
</protein>
<dbReference type="AlphaFoldDB" id="A0AAV7FC18"/>
<evidence type="ECO:0000313" key="3">
    <source>
        <dbReference type="EMBL" id="KAG9457587.1"/>
    </source>
</evidence>